<dbReference type="Proteomes" id="UP001321473">
    <property type="component" value="Unassembled WGS sequence"/>
</dbReference>
<accession>A0AAQ4EIA3</accession>
<evidence type="ECO:0000313" key="2">
    <source>
        <dbReference type="Proteomes" id="UP001321473"/>
    </source>
</evidence>
<reference evidence="1 2" key="1">
    <citation type="journal article" date="2023" name="Arcadia Sci">
        <title>De novo assembly of a long-read Amblyomma americanum tick genome.</title>
        <authorList>
            <person name="Chou S."/>
            <person name="Poskanzer K.E."/>
            <person name="Rollins M."/>
            <person name="Thuy-Boun P.S."/>
        </authorList>
    </citation>
    <scope>NUCLEOTIDE SEQUENCE [LARGE SCALE GENOMIC DNA]</scope>
    <source>
        <strain evidence="1">F_SG_1</strain>
        <tissue evidence="1">Salivary glands</tissue>
    </source>
</reference>
<name>A0AAQ4EIA3_AMBAM</name>
<keyword evidence="2" id="KW-1185">Reference proteome</keyword>
<organism evidence="1 2">
    <name type="scientific">Amblyomma americanum</name>
    <name type="common">Lone star tick</name>
    <dbReference type="NCBI Taxonomy" id="6943"/>
    <lineage>
        <taxon>Eukaryota</taxon>
        <taxon>Metazoa</taxon>
        <taxon>Ecdysozoa</taxon>
        <taxon>Arthropoda</taxon>
        <taxon>Chelicerata</taxon>
        <taxon>Arachnida</taxon>
        <taxon>Acari</taxon>
        <taxon>Parasitiformes</taxon>
        <taxon>Ixodida</taxon>
        <taxon>Ixodoidea</taxon>
        <taxon>Ixodidae</taxon>
        <taxon>Amblyomminae</taxon>
        <taxon>Amblyomma</taxon>
    </lineage>
</organism>
<dbReference type="AlphaFoldDB" id="A0AAQ4EIA3"/>
<comment type="caution">
    <text evidence="1">The sequence shown here is derived from an EMBL/GenBank/DDBJ whole genome shotgun (WGS) entry which is preliminary data.</text>
</comment>
<dbReference type="EMBL" id="JARKHS020015473">
    <property type="protein sequence ID" value="KAK8774378.1"/>
    <property type="molecule type" value="Genomic_DNA"/>
</dbReference>
<evidence type="ECO:0000313" key="1">
    <source>
        <dbReference type="EMBL" id="KAK8774378.1"/>
    </source>
</evidence>
<gene>
    <name evidence="1" type="ORF">V5799_011092</name>
</gene>
<protein>
    <submittedName>
        <fullName evidence="1">Uncharacterized protein</fullName>
    </submittedName>
</protein>
<proteinExistence type="predicted"/>
<sequence>MAHIALGCLLTMQGGRQFGSFAVCKSWCTKAYRPAEDTNAFHADASCQRNEGPRADASGGRRRGDLLLLNCRRRWDRAPVFQLGATADEARMELHWSSVPVLGHRRMEAARRGLQCLPQVRWLWPSCALPTPTGLAVSRVVLGVFGDFTSGPAVTAACRARCLPVPIVTCQKHLGFPAPSSNAHH</sequence>